<comment type="caution">
    <text evidence="1">The sequence shown here is derived from an EMBL/GenBank/DDBJ whole genome shotgun (WGS) entry which is preliminary data.</text>
</comment>
<evidence type="ECO:0000313" key="2">
    <source>
        <dbReference type="Proteomes" id="UP000237347"/>
    </source>
</evidence>
<accession>A0AAW0JM70</accession>
<gene>
    <name evidence="1" type="ORF">CFP56_031009</name>
</gene>
<dbReference type="EMBL" id="PKMF04000520">
    <property type="protein sequence ID" value="KAK7827590.1"/>
    <property type="molecule type" value="Genomic_DNA"/>
</dbReference>
<dbReference type="Proteomes" id="UP000237347">
    <property type="component" value="Unassembled WGS sequence"/>
</dbReference>
<proteinExistence type="predicted"/>
<keyword evidence="2" id="KW-1185">Reference proteome</keyword>
<protein>
    <submittedName>
        <fullName evidence="1">Uncharacterized protein</fullName>
    </submittedName>
</protein>
<organism evidence="1 2">
    <name type="scientific">Quercus suber</name>
    <name type="common">Cork oak</name>
    <dbReference type="NCBI Taxonomy" id="58331"/>
    <lineage>
        <taxon>Eukaryota</taxon>
        <taxon>Viridiplantae</taxon>
        <taxon>Streptophyta</taxon>
        <taxon>Embryophyta</taxon>
        <taxon>Tracheophyta</taxon>
        <taxon>Spermatophyta</taxon>
        <taxon>Magnoliopsida</taxon>
        <taxon>eudicotyledons</taxon>
        <taxon>Gunneridae</taxon>
        <taxon>Pentapetalae</taxon>
        <taxon>rosids</taxon>
        <taxon>fabids</taxon>
        <taxon>Fagales</taxon>
        <taxon>Fagaceae</taxon>
        <taxon>Quercus</taxon>
    </lineage>
</organism>
<dbReference type="AlphaFoldDB" id="A0AAW0JM70"/>
<evidence type="ECO:0000313" key="1">
    <source>
        <dbReference type="EMBL" id="KAK7827590.1"/>
    </source>
</evidence>
<reference evidence="1 2" key="1">
    <citation type="journal article" date="2018" name="Sci. Data">
        <title>The draft genome sequence of cork oak.</title>
        <authorList>
            <person name="Ramos A.M."/>
            <person name="Usie A."/>
            <person name="Barbosa P."/>
            <person name="Barros P.M."/>
            <person name="Capote T."/>
            <person name="Chaves I."/>
            <person name="Simoes F."/>
            <person name="Abreu I."/>
            <person name="Carrasquinho I."/>
            <person name="Faro C."/>
            <person name="Guimaraes J.B."/>
            <person name="Mendonca D."/>
            <person name="Nobrega F."/>
            <person name="Rodrigues L."/>
            <person name="Saibo N.J.M."/>
            <person name="Varela M.C."/>
            <person name="Egas C."/>
            <person name="Matos J."/>
            <person name="Miguel C.M."/>
            <person name="Oliveira M.M."/>
            <person name="Ricardo C.P."/>
            <person name="Goncalves S."/>
        </authorList>
    </citation>
    <scope>NUCLEOTIDE SEQUENCE [LARGE SCALE GENOMIC DNA]</scope>
    <source>
        <strain evidence="2">cv. HL8</strain>
    </source>
</reference>
<sequence>MSCPFLRSERLRSCHLIPKAQRTVEYTEKKSGGIVCVRRMKRLSKFLVQNLSIPGKLELQIQLFSLNWLCSSRSKPYAVSSKEIRNCILLICCRVYFASRGHDGDKDFWRSLSAMR</sequence>
<name>A0AAW0JM70_QUESU</name>